<dbReference type="AlphaFoldDB" id="A0A430R9T7"/>
<keyword evidence="1" id="KW-0547">Nucleotide-binding</keyword>
<dbReference type="PANTHER" id="PTHR13504:SF38">
    <property type="entry name" value="FIDO DOMAIN-CONTAINING PROTEIN"/>
    <property type="match status" value="1"/>
</dbReference>
<reference evidence="9 10" key="1">
    <citation type="journal article" date="2019" name="Extremophiles">
        <title>Biogeography of thermophiles and predominance of Thermus scotoductus in domestic water heaters.</title>
        <authorList>
            <person name="Wilpiszeski R.L."/>
            <person name="Zhang Z."/>
            <person name="House C.H."/>
        </authorList>
    </citation>
    <scope>NUCLEOTIDE SEQUENCE [LARGE SCALE GENOMIC DNA]</scope>
    <source>
        <strain evidence="7 12">16_S16</strain>
        <strain evidence="8 10">1_S1</strain>
        <strain evidence="6 11">24_S24</strain>
        <strain evidence="5 9">32_S32</strain>
    </source>
</reference>
<dbReference type="PROSITE" id="PS51459">
    <property type="entry name" value="FIDO"/>
    <property type="match status" value="1"/>
</dbReference>
<evidence type="ECO:0000313" key="10">
    <source>
        <dbReference type="Proteomes" id="UP000287467"/>
    </source>
</evidence>
<dbReference type="Proteomes" id="UP000288051">
    <property type="component" value="Unassembled WGS sequence"/>
</dbReference>
<dbReference type="InterPro" id="IPR025758">
    <property type="entry name" value="Fic/DOC_N"/>
</dbReference>
<feature type="binding site" evidence="1">
    <location>
        <position position="261"/>
    </location>
    <ligand>
        <name>ATP</name>
        <dbReference type="ChEBI" id="CHEBI:30616"/>
    </ligand>
</feature>
<dbReference type="InterPro" id="IPR036597">
    <property type="entry name" value="Fido-like_dom_sf"/>
</dbReference>
<evidence type="ECO:0000256" key="2">
    <source>
        <dbReference type="PIRSR" id="PIRSR640198-1"/>
    </source>
</evidence>
<dbReference type="Proteomes" id="UP000287467">
    <property type="component" value="Unassembled WGS sequence"/>
</dbReference>
<dbReference type="PIRSF" id="PIRSF038925">
    <property type="entry name" value="AMP-prot_trans"/>
    <property type="match status" value="1"/>
</dbReference>
<dbReference type="PANTHER" id="PTHR13504">
    <property type="entry name" value="FIDO DOMAIN-CONTAINING PROTEIN DDB_G0283145"/>
    <property type="match status" value="1"/>
</dbReference>
<sequence>MRRNDFAPQAPGKLIAIGRGVYAFLPDPLPPRLEWGLRLIGLLDKARGALGELAGLLRQLSNPYLFIRPFIRKEAVLSSRIEGTQAGLLDVYALEAQVPLFPSPELREDTQEVLNYIHALERGRELLREIPLSLRLLKEIHAVLLRGVRGANRAPGEFRRVQNWIGPPGSSLENARYIPPPPGPMLEALDALERFWSSDHGLPPLVEIALVHYQFEAIHPFLDGNGRIGRLLISLMLLERELLPEPALYLSTYFERHRNLYYDLLLWVSQRGAWEDWLVFFLEGVRTEAKDVVDRARKLLDLWREWRERYGRQGGSAHIMGLLDLLFERPVLTVPLVKDRLGITHAWANRLVQRLEEDGILTPITERKRNRLYAAQEILEILEKAR</sequence>
<feature type="active site" evidence="2">
    <location>
        <position position="219"/>
    </location>
</feature>
<evidence type="ECO:0000313" key="12">
    <source>
        <dbReference type="Proteomes" id="UP000288347"/>
    </source>
</evidence>
<feature type="binding site" evidence="3">
    <location>
        <begin position="223"/>
        <end position="230"/>
    </location>
    <ligand>
        <name>ATP</name>
        <dbReference type="ChEBI" id="CHEBI:30616"/>
    </ligand>
</feature>
<dbReference type="EMBL" id="PEMW01000055">
    <property type="protein sequence ID" value="RTI59765.1"/>
    <property type="molecule type" value="Genomic_DNA"/>
</dbReference>
<evidence type="ECO:0000256" key="3">
    <source>
        <dbReference type="PIRSR" id="PIRSR640198-2"/>
    </source>
</evidence>
<evidence type="ECO:0000313" key="9">
    <source>
        <dbReference type="Proteomes" id="UP000286910"/>
    </source>
</evidence>
<dbReference type="GO" id="GO:0005524">
    <property type="term" value="F:ATP binding"/>
    <property type="evidence" value="ECO:0007669"/>
    <property type="project" value="UniProtKB-KW"/>
</dbReference>
<evidence type="ECO:0000313" key="6">
    <source>
        <dbReference type="EMBL" id="RTH36837.1"/>
    </source>
</evidence>
<protein>
    <submittedName>
        <fullName evidence="5">Cell filamentation protein Fic</fullName>
    </submittedName>
</protein>
<dbReference type="SUPFAM" id="SSF46785">
    <property type="entry name" value="Winged helix' DNA-binding domain"/>
    <property type="match status" value="1"/>
</dbReference>
<feature type="domain" description="Fido" evidence="4">
    <location>
        <begin position="132"/>
        <end position="283"/>
    </location>
</feature>
<dbReference type="SUPFAM" id="SSF140931">
    <property type="entry name" value="Fic-like"/>
    <property type="match status" value="1"/>
</dbReference>
<dbReference type="Pfam" id="PF02661">
    <property type="entry name" value="Fic"/>
    <property type="match status" value="1"/>
</dbReference>
<accession>A0A430R9T7</accession>
<gene>
    <name evidence="8" type="ORF">CSW14_02355</name>
    <name evidence="7" type="ORF">CSW29_02830</name>
    <name evidence="6" type="ORF">CSW37_06690</name>
    <name evidence="5" type="ORF">CSW45_05750</name>
</gene>
<evidence type="ECO:0000256" key="1">
    <source>
        <dbReference type="PIRSR" id="PIRSR038925-1"/>
    </source>
</evidence>
<dbReference type="InterPro" id="IPR040198">
    <property type="entry name" value="Fido_containing"/>
</dbReference>
<dbReference type="EMBL" id="PELR01000140">
    <property type="protein sequence ID" value="RTH04128.1"/>
    <property type="molecule type" value="Genomic_DNA"/>
</dbReference>
<evidence type="ECO:0000259" key="4">
    <source>
        <dbReference type="PROSITE" id="PS51459"/>
    </source>
</evidence>
<evidence type="ECO:0000313" key="8">
    <source>
        <dbReference type="EMBL" id="RTI59765.1"/>
    </source>
</evidence>
<feature type="binding site" evidence="1">
    <location>
        <position position="82"/>
    </location>
    <ligand>
        <name>ATP</name>
        <dbReference type="ChEBI" id="CHEBI:30616"/>
    </ligand>
</feature>
<organism evidence="5 9">
    <name type="scientific">Thermus scotoductus</name>
    <dbReference type="NCBI Taxonomy" id="37636"/>
    <lineage>
        <taxon>Bacteria</taxon>
        <taxon>Thermotogati</taxon>
        <taxon>Deinococcota</taxon>
        <taxon>Deinococci</taxon>
        <taxon>Thermales</taxon>
        <taxon>Thermaceae</taxon>
        <taxon>Thermus</taxon>
    </lineage>
</organism>
<dbReference type="InterPro" id="IPR003812">
    <property type="entry name" value="Fido"/>
</dbReference>
<feature type="binding site" evidence="1">
    <location>
        <position position="219"/>
    </location>
    <ligand>
        <name>ATP</name>
        <dbReference type="ChEBI" id="CHEBI:30616"/>
    </ligand>
</feature>
<keyword evidence="1" id="KW-0067">ATP-binding</keyword>
<dbReference type="Pfam" id="PF13784">
    <property type="entry name" value="Fic_N"/>
    <property type="match status" value="1"/>
</dbReference>
<dbReference type="InterPro" id="IPR036390">
    <property type="entry name" value="WH_DNA-bd_sf"/>
</dbReference>
<proteinExistence type="predicted"/>
<dbReference type="EMBL" id="PEMH01000064">
    <property type="protein sequence ID" value="RTI02243.1"/>
    <property type="molecule type" value="Genomic_DNA"/>
</dbReference>
<name>A0A430R9T7_THESC</name>
<evidence type="ECO:0000313" key="11">
    <source>
        <dbReference type="Proteomes" id="UP000288051"/>
    </source>
</evidence>
<dbReference type="EMBL" id="PELZ01000197">
    <property type="protein sequence ID" value="RTH36837.1"/>
    <property type="molecule type" value="Genomic_DNA"/>
</dbReference>
<evidence type="ECO:0000313" key="7">
    <source>
        <dbReference type="EMBL" id="RTI02243.1"/>
    </source>
</evidence>
<dbReference type="Proteomes" id="UP000286910">
    <property type="component" value="Unassembled WGS sequence"/>
</dbReference>
<dbReference type="RefSeq" id="WP_126177940.1">
    <property type="nucleotide sequence ID" value="NZ_PELN01000149.1"/>
</dbReference>
<evidence type="ECO:0000313" key="5">
    <source>
        <dbReference type="EMBL" id="RTH04128.1"/>
    </source>
</evidence>
<feature type="binding site" evidence="1">
    <location>
        <begin position="224"/>
        <end position="230"/>
    </location>
    <ligand>
        <name>ATP</name>
        <dbReference type="ChEBI" id="CHEBI:30616"/>
    </ligand>
</feature>
<comment type="caution">
    <text evidence="5">The sequence shown here is derived from an EMBL/GenBank/DDBJ whole genome shotgun (WGS) entry which is preliminary data.</text>
</comment>
<dbReference type="Proteomes" id="UP000288347">
    <property type="component" value="Unassembled WGS sequence"/>
</dbReference>
<dbReference type="Gene3D" id="1.10.3290.10">
    <property type="entry name" value="Fido-like domain"/>
    <property type="match status" value="1"/>
</dbReference>
<dbReference type="InterPro" id="IPR026287">
    <property type="entry name" value="SoFic-like"/>
</dbReference>